<reference evidence="1 2" key="1">
    <citation type="journal article" date="2019" name="Int. J. Syst. Evol. Microbiol.">
        <title>The Global Catalogue of Microorganisms (GCM) 10K type strain sequencing project: providing services to taxonomists for standard genome sequencing and annotation.</title>
        <authorList>
            <consortium name="The Broad Institute Genomics Platform"/>
            <consortium name="The Broad Institute Genome Sequencing Center for Infectious Disease"/>
            <person name="Wu L."/>
            <person name="Ma J."/>
        </authorList>
    </citation>
    <scope>NUCLEOTIDE SEQUENCE [LARGE SCALE GENOMIC DNA]</scope>
    <source>
        <strain evidence="1 2">JCM 13250</strain>
    </source>
</reference>
<comment type="caution">
    <text evidence="1">The sequence shown here is derived from an EMBL/GenBank/DDBJ whole genome shotgun (WGS) entry which is preliminary data.</text>
</comment>
<organism evidence="1 2">
    <name type="scientific">Luedemannella flava</name>
    <dbReference type="NCBI Taxonomy" id="349316"/>
    <lineage>
        <taxon>Bacteria</taxon>
        <taxon>Bacillati</taxon>
        <taxon>Actinomycetota</taxon>
        <taxon>Actinomycetes</taxon>
        <taxon>Micromonosporales</taxon>
        <taxon>Micromonosporaceae</taxon>
        <taxon>Luedemannella</taxon>
    </lineage>
</organism>
<accession>A0ABN2M0S2</accession>
<name>A0ABN2M0S2_9ACTN</name>
<gene>
    <name evidence="1" type="ORF">GCM10009682_29480</name>
</gene>
<proteinExistence type="predicted"/>
<evidence type="ECO:0000313" key="1">
    <source>
        <dbReference type="EMBL" id="GAA1805708.1"/>
    </source>
</evidence>
<dbReference type="RefSeq" id="WP_344131126.1">
    <property type="nucleotide sequence ID" value="NZ_BAAALT010000078.1"/>
</dbReference>
<sequence length="124" mass="13976">MRFLEPGSPERALMWMTALEQCVGSVRRGAVRRIRWVRVDPADADVSGILVSAHEGDLVGDVRMLRRLDVPELDPAVDLPPDFVALDEAEALLWAERGMGARRDRWVNRAVEGWTMLCELRGHS</sequence>
<keyword evidence="2" id="KW-1185">Reference proteome</keyword>
<dbReference type="Proteomes" id="UP001500218">
    <property type="component" value="Unassembled WGS sequence"/>
</dbReference>
<protein>
    <recommendedName>
        <fullName evidence="3">PH domain-containing protein</fullName>
    </recommendedName>
</protein>
<evidence type="ECO:0000313" key="2">
    <source>
        <dbReference type="Proteomes" id="UP001500218"/>
    </source>
</evidence>
<evidence type="ECO:0008006" key="3">
    <source>
        <dbReference type="Google" id="ProtNLM"/>
    </source>
</evidence>
<dbReference type="EMBL" id="BAAALT010000078">
    <property type="protein sequence ID" value="GAA1805708.1"/>
    <property type="molecule type" value="Genomic_DNA"/>
</dbReference>